<evidence type="ECO:0008006" key="7">
    <source>
        <dbReference type="Google" id="ProtNLM"/>
    </source>
</evidence>
<keyword evidence="2 4" id="KW-0472">Membrane</keyword>
<dbReference type="EMBL" id="AP022597">
    <property type="protein sequence ID" value="BBY72626.1"/>
    <property type="molecule type" value="Genomic_DNA"/>
</dbReference>
<dbReference type="RefSeq" id="WP_014385052.1">
    <property type="nucleotide sequence ID" value="NC_016948.1"/>
</dbReference>
<dbReference type="PANTHER" id="PTHR37042:SF4">
    <property type="entry name" value="OUTER MEMBRANE PROTEIN RV1973"/>
    <property type="match status" value="1"/>
</dbReference>
<feature type="compositionally biased region" description="Basic and acidic residues" evidence="3">
    <location>
        <begin position="1"/>
        <end position="12"/>
    </location>
</feature>
<name>A0ABM7KEB0_9MYCO</name>
<evidence type="ECO:0000256" key="2">
    <source>
        <dbReference type="ARBA" id="ARBA00023136"/>
    </source>
</evidence>
<dbReference type="PANTHER" id="PTHR37042">
    <property type="entry name" value="OUTER MEMBRANE PROTEIN RV1973"/>
    <property type="match status" value="1"/>
</dbReference>
<keyword evidence="4" id="KW-0812">Transmembrane</keyword>
<evidence type="ECO:0000256" key="3">
    <source>
        <dbReference type="SAM" id="MobiDB-lite"/>
    </source>
</evidence>
<comment type="subcellular location">
    <subcellularLocation>
        <location evidence="1">Membrane</location>
    </subcellularLocation>
</comment>
<evidence type="ECO:0000313" key="5">
    <source>
        <dbReference type="EMBL" id="BBY72626.1"/>
    </source>
</evidence>
<evidence type="ECO:0000256" key="4">
    <source>
        <dbReference type="SAM" id="Phobius"/>
    </source>
</evidence>
<feature type="compositionally biased region" description="Acidic residues" evidence="3">
    <location>
        <begin position="34"/>
        <end position="46"/>
    </location>
</feature>
<proteinExistence type="predicted"/>
<feature type="transmembrane region" description="Helical" evidence="4">
    <location>
        <begin position="65"/>
        <end position="86"/>
    </location>
</feature>
<dbReference type="GeneID" id="45455121"/>
<keyword evidence="4" id="KW-1133">Transmembrane helix</keyword>
<reference evidence="5 6" key="1">
    <citation type="journal article" date="2019" name="Emerg. Microbes Infect.">
        <title>Comprehensive subspecies identification of 175 nontuberculous mycobacteria species based on 7547 genomic profiles.</title>
        <authorList>
            <person name="Matsumoto Y."/>
            <person name="Kinjo T."/>
            <person name="Motooka D."/>
            <person name="Nabeya D."/>
            <person name="Jung N."/>
            <person name="Uechi K."/>
            <person name="Horii T."/>
            <person name="Iida T."/>
            <person name="Fujita J."/>
            <person name="Nakamura S."/>
        </authorList>
    </citation>
    <scope>NUCLEOTIDE SEQUENCE [LARGE SCALE GENOMIC DNA]</scope>
    <source>
        <strain evidence="5 6">JCM 30622</strain>
    </source>
</reference>
<keyword evidence="6" id="KW-1185">Reference proteome</keyword>
<dbReference type="Proteomes" id="UP000466578">
    <property type="component" value="Chromosome"/>
</dbReference>
<protein>
    <recommendedName>
        <fullName evidence="7">Mce associated membrane protein</fullName>
    </recommendedName>
</protein>
<evidence type="ECO:0000256" key="1">
    <source>
        <dbReference type="ARBA" id="ARBA00004370"/>
    </source>
</evidence>
<evidence type="ECO:0000313" key="6">
    <source>
        <dbReference type="Proteomes" id="UP000466578"/>
    </source>
</evidence>
<feature type="region of interest" description="Disordered" evidence="3">
    <location>
        <begin position="1"/>
        <end position="46"/>
    </location>
</feature>
<gene>
    <name evidence="5" type="ORF">MPRI_48130</name>
</gene>
<organism evidence="5 6">
    <name type="scientific">Mycobacterium paraintracellulare</name>
    <dbReference type="NCBI Taxonomy" id="1138383"/>
    <lineage>
        <taxon>Bacteria</taxon>
        <taxon>Bacillati</taxon>
        <taxon>Actinomycetota</taxon>
        <taxon>Actinomycetes</taxon>
        <taxon>Mycobacteriales</taxon>
        <taxon>Mycobacteriaceae</taxon>
        <taxon>Mycobacterium</taxon>
        <taxon>Mycobacterium avium complex (MAC)</taxon>
    </lineage>
</organism>
<sequence>MAEHADASREELNTDEGASESRDEVAEAEVQTADAEDYDGAVDADVDDAPKDVATEKKPTSPVRLAIVLGLVFVTASTALAGWLGLRDYQAHQIQQQRALLVQVGRQGALNLTTIDWQHADSDIQRILDSATGSFYDDFSKRSKPFVEVVKKAQSKSAGTVVEAGLESQSGDEGQVLVAVTVKTSNAGAPEEEPRHWRMRISVKKVGDEAKVSNVEFVQ</sequence>
<accession>A0ABM7KEB0</accession>